<evidence type="ECO:0000313" key="1">
    <source>
        <dbReference type="EMBL" id="KAF2470917.1"/>
    </source>
</evidence>
<evidence type="ECO:0000313" key="2">
    <source>
        <dbReference type="Proteomes" id="UP000799755"/>
    </source>
</evidence>
<organism evidence="1 2">
    <name type="scientific">Lindgomyces ingoldianus</name>
    <dbReference type="NCBI Taxonomy" id="673940"/>
    <lineage>
        <taxon>Eukaryota</taxon>
        <taxon>Fungi</taxon>
        <taxon>Dikarya</taxon>
        <taxon>Ascomycota</taxon>
        <taxon>Pezizomycotina</taxon>
        <taxon>Dothideomycetes</taxon>
        <taxon>Pleosporomycetidae</taxon>
        <taxon>Pleosporales</taxon>
        <taxon>Lindgomycetaceae</taxon>
        <taxon>Lindgomyces</taxon>
    </lineage>
</organism>
<keyword evidence="2" id="KW-1185">Reference proteome</keyword>
<comment type="caution">
    <text evidence="1">The sequence shown here is derived from an EMBL/GenBank/DDBJ whole genome shotgun (WGS) entry which is preliminary data.</text>
</comment>
<sequence>MSLFRMLRKHGFRPISPDAGIYARYSCIRYSCIPLSHDHNRPYFHVYLEWSCASLTATLLCQALESRTLHNLRPHHNANMSDARYRCADRITMRPLRYTARSRESRILAFFFSALEYLGPKTLVINSKSNSRILYLLTDPTITSKSLHSSHSLMRGRCQHCVHPILFSMSQHAMIPQHTFTAERMSNIRLS</sequence>
<dbReference type="EMBL" id="MU003506">
    <property type="protein sequence ID" value="KAF2470917.1"/>
    <property type="molecule type" value="Genomic_DNA"/>
</dbReference>
<gene>
    <name evidence="1" type="ORF">BDR25DRAFT_28195</name>
</gene>
<name>A0ACB6QXV8_9PLEO</name>
<proteinExistence type="predicted"/>
<accession>A0ACB6QXV8</accession>
<reference evidence="1" key="1">
    <citation type="journal article" date="2020" name="Stud. Mycol.">
        <title>101 Dothideomycetes genomes: a test case for predicting lifestyles and emergence of pathogens.</title>
        <authorList>
            <person name="Haridas S."/>
            <person name="Albert R."/>
            <person name="Binder M."/>
            <person name="Bloem J."/>
            <person name="Labutti K."/>
            <person name="Salamov A."/>
            <person name="Andreopoulos B."/>
            <person name="Baker S."/>
            <person name="Barry K."/>
            <person name="Bills G."/>
            <person name="Bluhm B."/>
            <person name="Cannon C."/>
            <person name="Castanera R."/>
            <person name="Culley D."/>
            <person name="Daum C."/>
            <person name="Ezra D."/>
            <person name="Gonzalez J."/>
            <person name="Henrissat B."/>
            <person name="Kuo A."/>
            <person name="Liang C."/>
            <person name="Lipzen A."/>
            <person name="Lutzoni F."/>
            <person name="Magnuson J."/>
            <person name="Mondo S."/>
            <person name="Nolan M."/>
            <person name="Ohm R."/>
            <person name="Pangilinan J."/>
            <person name="Park H.-J."/>
            <person name="Ramirez L."/>
            <person name="Alfaro M."/>
            <person name="Sun H."/>
            <person name="Tritt A."/>
            <person name="Yoshinaga Y."/>
            <person name="Zwiers L.-H."/>
            <person name="Turgeon B."/>
            <person name="Goodwin S."/>
            <person name="Spatafora J."/>
            <person name="Crous P."/>
            <person name="Grigoriev I."/>
        </authorList>
    </citation>
    <scope>NUCLEOTIDE SEQUENCE</scope>
    <source>
        <strain evidence="1">ATCC 200398</strain>
    </source>
</reference>
<dbReference type="Proteomes" id="UP000799755">
    <property type="component" value="Unassembled WGS sequence"/>
</dbReference>
<protein>
    <submittedName>
        <fullName evidence="1">Uncharacterized protein</fullName>
    </submittedName>
</protein>